<reference evidence="1" key="1">
    <citation type="journal article" date="2014" name="Front. Microbiol.">
        <title>High frequency of phylogenetically diverse reductive dehalogenase-homologous genes in deep subseafloor sedimentary metagenomes.</title>
        <authorList>
            <person name="Kawai M."/>
            <person name="Futagami T."/>
            <person name="Toyoda A."/>
            <person name="Takaki Y."/>
            <person name="Nishi S."/>
            <person name="Hori S."/>
            <person name="Arai W."/>
            <person name="Tsubouchi T."/>
            <person name="Morono Y."/>
            <person name="Uchiyama I."/>
            <person name="Ito T."/>
            <person name="Fujiyama A."/>
            <person name="Inagaki F."/>
            <person name="Takami H."/>
        </authorList>
    </citation>
    <scope>NUCLEOTIDE SEQUENCE</scope>
    <source>
        <strain evidence="1">Expedition CK06-06</strain>
    </source>
</reference>
<dbReference type="EMBL" id="BARW01005291">
    <property type="protein sequence ID" value="GAI77602.1"/>
    <property type="molecule type" value="Genomic_DNA"/>
</dbReference>
<organism evidence="1">
    <name type="scientific">marine sediment metagenome</name>
    <dbReference type="NCBI Taxonomy" id="412755"/>
    <lineage>
        <taxon>unclassified sequences</taxon>
        <taxon>metagenomes</taxon>
        <taxon>ecological metagenomes</taxon>
    </lineage>
</organism>
<evidence type="ECO:0000313" key="1">
    <source>
        <dbReference type="EMBL" id="GAI77602.1"/>
    </source>
</evidence>
<gene>
    <name evidence="1" type="ORF">S12H4_11646</name>
</gene>
<accession>X1RA25</accession>
<proteinExistence type="predicted"/>
<feature type="non-terminal residue" evidence="1">
    <location>
        <position position="1"/>
    </location>
</feature>
<protein>
    <submittedName>
        <fullName evidence="1">Uncharacterized protein</fullName>
    </submittedName>
</protein>
<comment type="caution">
    <text evidence="1">The sequence shown here is derived from an EMBL/GenBank/DDBJ whole genome shotgun (WGS) entry which is preliminary data.</text>
</comment>
<sequence>LWVLLDWPRTVWETIKGNITWERMPNTKDGAKADFMRMFMTNLPEACILRASFKEPT</sequence>
<name>X1RA25_9ZZZZ</name>
<dbReference type="AlphaFoldDB" id="X1RA25"/>